<dbReference type="GO" id="GO:0016829">
    <property type="term" value="F:lyase activity"/>
    <property type="evidence" value="ECO:0007669"/>
    <property type="project" value="UniProtKB-KW"/>
</dbReference>
<dbReference type="Proteomes" id="UP000577956">
    <property type="component" value="Unassembled WGS sequence"/>
</dbReference>
<evidence type="ECO:0000256" key="4">
    <source>
        <dbReference type="ARBA" id="ARBA00023239"/>
    </source>
</evidence>
<sequence>MEPDSDRASVGETVFHVLRSIALWRRDRSAGPLLHASGVLDRSGRAVLFAGAVSAGKTTLFTRSVLGHGATPLTNDRAWVTERGTRVHSWLENAGPLRRAYTKDVKRIYPMSWFAEAAGTAYARMAPLGALVLARVAPAVERSSIETLDLERPGCGPCVGTQGSVPPSGSTVLTTMNRNFRGRMGNGAADIHLSSPLVAATAAVLGRFPSRAELAR</sequence>
<evidence type="ECO:0000256" key="3">
    <source>
        <dbReference type="ARBA" id="ARBA00023014"/>
    </source>
</evidence>
<gene>
    <name evidence="7" type="ORF">BKA21_003545</name>
    <name evidence="6" type="ORF">Col01nite_36490</name>
</gene>
<evidence type="ECO:0000313" key="7">
    <source>
        <dbReference type="EMBL" id="NYD87996.1"/>
    </source>
</evidence>
<dbReference type="InterPro" id="IPR015931">
    <property type="entry name" value="Acnase/IPM_dHydase_lsu_aba_1/3"/>
</dbReference>
<evidence type="ECO:0000313" key="9">
    <source>
        <dbReference type="Proteomes" id="UP000618382"/>
    </source>
</evidence>
<dbReference type="Pfam" id="PF00330">
    <property type="entry name" value="Aconitase"/>
    <property type="match status" value="1"/>
</dbReference>
<evidence type="ECO:0000313" key="6">
    <source>
        <dbReference type="EMBL" id="GIG34490.1"/>
    </source>
</evidence>
<dbReference type="EMBL" id="BONN01000018">
    <property type="protein sequence ID" value="GIG34490.1"/>
    <property type="molecule type" value="Genomic_DNA"/>
</dbReference>
<accession>A0A7Y9JZL0</accession>
<evidence type="ECO:0000256" key="1">
    <source>
        <dbReference type="ARBA" id="ARBA00022723"/>
    </source>
</evidence>
<keyword evidence="9" id="KW-1185">Reference proteome</keyword>
<dbReference type="Gene3D" id="3.30.499.10">
    <property type="entry name" value="Aconitase, domain 3"/>
    <property type="match status" value="1"/>
</dbReference>
<feature type="domain" description="Aconitase/3-isopropylmalate dehydratase large subunit alpha/beta/alpha" evidence="5">
    <location>
        <begin position="150"/>
        <end position="206"/>
    </location>
</feature>
<dbReference type="EMBL" id="JACCBK010000001">
    <property type="protein sequence ID" value="NYD87996.1"/>
    <property type="molecule type" value="Genomic_DNA"/>
</dbReference>
<dbReference type="GO" id="GO:0046872">
    <property type="term" value="F:metal ion binding"/>
    <property type="evidence" value="ECO:0007669"/>
    <property type="project" value="UniProtKB-KW"/>
</dbReference>
<reference evidence="6 9" key="2">
    <citation type="submission" date="2021-01" db="EMBL/GenBank/DDBJ databases">
        <title>Whole genome shotgun sequence of Cellulomonas oligotrophica NBRC 109435.</title>
        <authorList>
            <person name="Komaki H."/>
            <person name="Tamura T."/>
        </authorList>
    </citation>
    <scope>NUCLEOTIDE SEQUENCE [LARGE SCALE GENOMIC DNA]</scope>
    <source>
        <strain evidence="6 9">NBRC 109435</strain>
    </source>
</reference>
<evidence type="ECO:0000256" key="2">
    <source>
        <dbReference type="ARBA" id="ARBA00023004"/>
    </source>
</evidence>
<organism evidence="7 8">
    <name type="scientific">Cellulomonas oligotrophica</name>
    <dbReference type="NCBI Taxonomy" id="931536"/>
    <lineage>
        <taxon>Bacteria</taxon>
        <taxon>Bacillati</taxon>
        <taxon>Actinomycetota</taxon>
        <taxon>Actinomycetes</taxon>
        <taxon>Micrococcales</taxon>
        <taxon>Cellulomonadaceae</taxon>
        <taxon>Cellulomonas</taxon>
    </lineage>
</organism>
<dbReference type="InterPro" id="IPR036008">
    <property type="entry name" value="Aconitase_4Fe-4S_dom"/>
</dbReference>
<dbReference type="AlphaFoldDB" id="A0A7Y9JZL0"/>
<evidence type="ECO:0000313" key="8">
    <source>
        <dbReference type="Proteomes" id="UP000577956"/>
    </source>
</evidence>
<dbReference type="PANTHER" id="PTHR43822">
    <property type="entry name" value="HOMOACONITASE, MITOCHONDRIAL-RELATED"/>
    <property type="match status" value="1"/>
</dbReference>
<dbReference type="InterPro" id="IPR050067">
    <property type="entry name" value="IPM_dehydratase_rel_enz"/>
</dbReference>
<dbReference type="Proteomes" id="UP000618382">
    <property type="component" value="Unassembled WGS sequence"/>
</dbReference>
<protein>
    <recommendedName>
        <fullName evidence="5">Aconitase/3-isopropylmalate dehydratase large subunit alpha/beta/alpha domain-containing protein</fullName>
    </recommendedName>
</protein>
<name>A0A7Y9JZL0_9CELL</name>
<keyword evidence="2" id="KW-0408">Iron</keyword>
<dbReference type="PANTHER" id="PTHR43822:SF2">
    <property type="entry name" value="HOMOACONITASE, MITOCHONDRIAL"/>
    <property type="match status" value="1"/>
</dbReference>
<keyword evidence="4" id="KW-0456">Lyase</keyword>
<keyword evidence="1" id="KW-0479">Metal-binding</keyword>
<proteinExistence type="predicted"/>
<reference evidence="7 8" key="1">
    <citation type="submission" date="2020-07" db="EMBL/GenBank/DDBJ databases">
        <title>Sequencing the genomes of 1000 actinobacteria strains.</title>
        <authorList>
            <person name="Klenk H.-P."/>
        </authorList>
    </citation>
    <scope>NUCLEOTIDE SEQUENCE [LARGE SCALE GENOMIC DNA]</scope>
    <source>
        <strain evidence="7 8">DSM 24482</strain>
    </source>
</reference>
<dbReference type="InterPro" id="IPR001030">
    <property type="entry name" value="Acoase/IPM_deHydtase_lsu_aba"/>
</dbReference>
<dbReference type="RefSeq" id="WP_203793588.1">
    <property type="nucleotide sequence ID" value="NZ_BAABFI010000006.1"/>
</dbReference>
<dbReference type="GO" id="GO:0051536">
    <property type="term" value="F:iron-sulfur cluster binding"/>
    <property type="evidence" value="ECO:0007669"/>
    <property type="project" value="UniProtKB-KW"/>
</dbReference>
<evidence type="ECO:0000259" key="5">
    <source>
        <dbReference type="Pfam" id="PF00330"/>
    </source>
</evidence>
<keyword evidence="3" id="KW-0411">Iron-sulfur</keyword>
<dbReference type="GO" id="GO:0043436">
    <property type="term" value="P:oxoacid metabolic process"/>
    <property type="evidence" value="ECO:0007669"/>
    <property type="project" value="UniProtKB-ARBA"/>
</dbReference>
<comment type="caution">
    <text evidence="7">The sequence shown here is derived from an EMBL/GenBank/DDBJ whole genome shotgun (WGS) entry which is preliminary data.</text>
</comment>
<dbReference type="SUPFAM" id="SSF53732">
    <property type="entry name" value="Aconitase iron-sulfur domain"/>
    <property type="match status" value="1"/>
</dbReference>